<proteinExistence type="inferred from homology"/>
<gene>
    <name evidence="6" type="primary">ezrA</name>
    <name evidence="8" type="ORF">SAMN04487984_0789</name>
</gene>
<keyword evidence="9" id="KW-1185">Reference proteome</keyword>
<evidence type="ECO:0000256" key="3">
    <source>
        <dbReference type="ARBA" id="ARBA00023054"/>
    </source>
</evidence>
<evidence type="ECO:0000313" key="8">
    <source>
        <dbReference type="EMBL" id="SMC36951.1"/>
    </source>
</evidence>
<organism evidence="8 9">
    <name type="scientific">Aerococcus suis</name>
    <dbReference type="NCBI Taxonomy" id="371602"/>
    <lineage>
        <taxon>Bacteria</taxon>
        <taxon>Bacillati</taxon>
        <taxon>Bacillota</taxon>
        <taxon>Bacilli</taxon>
        <taxon>Lactobacillales</taxon>
        <taxon>Aerococcaceae</taxon>
        <taxon>Aerococcus</taxon>
    </lineage>
</organism>
<dbReference type="STRING" id="371602.SAMN04487984_0789"/>
<comment type="function">
    <text evidence="6">Negative regulator of FtsZ ring formation; modulates the frequency and position of FtsZ ring formation. Inhibits FtsZ ring formation at polar sites. Interacts either with FtsZ or with one of its binding partners to promote depolymerization.</text>
</comment>
<feature type="transmembrane region" description="Helical" evidence="7">
    <location>
        <begin position="6"/>
        <end position="24"/>
    </location>
</feature>
<comment type="subcellular location">
    <subcellularLocation>
        <location evidence="6">Cell membrane</location>
        <topology evidence="6">Single-pass membrane protein</topology>
    </subcellularLocation>
    <text evidence="6">Colocalized with FtsZ to the nascent septal site.</text>
</comment>
<dbReference type="EMBL" id="FWXK01000003">
    <property type="protein sequence ID" value="SMC36951.1"/>
    <property type="molecule type" value="Genomic_DNA"/>
</dbReference>
<name>A0A1W1YMD7_9LACT</name>
<dbReference type="GO" id="GO:0000921">
    <property type="term" value="P:septin ring assembly"/>
    <property type="evidence" value="ECO:0007669"/>
    <property type="project" value="InterPro"/>
</dbReference>
<evidence type="ECO:0000256" key="2">
    <source>
        <dbReference type="ARBA" id="ARBA00022989"/>
    </source>
</evidence>
<reference evidence="9" key="1">
    <citation type="submission" date="2017-04" db="EMBL/GenBank/DDBJ databases">
        <authorList>
            <person name="Varghese N."/>
            <person name="Submissions S."/>
        </authorList>
    </citation>
    <scope>NUCLEOTIDE SEQUENCE [LARGE SCALE GENOMIC DNA]</scope>
    <source>
        <strain evidence="9">DSM 21500</strain>
    </source>
</reference>
<dbReference type="OrthoDB" id="1654473at2"/>
<keyword evidence="6" id="KW-0131">Cell cycle</keyword>
<keyword evidence="3 6" id="KW-0175">Coiled coil</keyword>
<dbReference type="InterPro" id="IPR010379">
    <property type="entry name" value="EzrA"/>
</dbReference>
<protein>
    <recommendedName>
        <fullName evidence="6">Septation ring formation regulator EzrA</fullName>
    </recommendedName>
</protein>
<feature type="topological domain" description="Cytoplasmic" evidence="6">
    <location>
        <begin position="25"/>
        <end position="573"/>
    </location>
</feature>
<evidence type="ECO:0000256" key="5">
    <source>
        <dbReference type="ARBA" id="ARBA00023210"/>
    </source>
</evidence>
<evidence type="ECO:0000256" key="7">
    <source>
        <dbReference type="SAM" id="Phobius"/>
    </source>
</evidence>
<dbReference type="GO" id="GO:0005940">
    <property type="term" value="C:septin ring"/>
    <property type="evidence" value="ECO:0007669"/>
    <property type="project" value="InterPro"/>
</dbReference>
<feature type="coiled-coil region" evidence="6">
    <location>
        <begin position="345"/>
        <end position="428"/>
    </location>
</feature>
<accession>A0A1W1YMD7</accession>
<evidence type="ECO:0000313" key="9">
    <source>
        <dbReference type="Proteomes" id="UP000243884"/>
    </source>
</evidence>
<evidence type="ECO:0000256" key="4">
    <source>
        <dbReference type="ARBA" id="ARBA00023136"/>
    </source>
</evidence>
<keyword evidence="4 6" id="KW-0472">Membrane</keyword>
<dbReference type="Pfam" id="PF06160">
    <property type="entry name" value="EzrA"/>
    <property type="match status" value="1"/>
</dbReference>
<keyword evidence="5 6" id="KW-0717">Septation</keyword>
<sequence>MDFLIALLILILIVLIGYGLLYYLGRKQTKTNMELDERKQEIMAIPVSDKLYTLKNKDVSGKTRRSFETEQANWQTITRYKLPEIEAALVSAQADAEKYSLIKARQTANKVESLLDETEDTVSGINQRLEDILASEKANEEAYSTTYDRYAAIRKQLLAHSYNYGSSVEILEKNLSYIELDFTKFNQTMNDGDFLEAKEILVQVNEDIDELEVMMDEIPDLQHTISEEYVEQLEDMQAGYEQMLDEQFVFPNDMDIPAEIEKSEKFVKQSKQAVTDVDLSEAKTLMNKAEVQIDKTYSLMEQEIYARDYIGKHQGALQRKVDKIMESNRYGILEVDRVSQSYLLYENEMGKMQEYTDQIEREKNLLDDTNQAIAEHQIAYSDMESRYKAIDSRLDTIEKGQTQIVISLSDLKQRERDAKDDLDVYELDLRNIKRSVEKYHLPGLPDEYLDRFFYTEDMVLDLSKKLNRVRLDINDIEKISQQIAEDIDQLDKEADAFIDYAILTEDAIQYANRYRPDHPEIERTIGQASELFHRDFQYEEAFNCITDEIEKFEPGARERIIQFYQEAKANNQI</sequence>
<dbReference type="AlphaFoldDB" id="A0A1W1YMD7"/>
<keyword evidence="6" id="KW-0132">Cell division</keyword>
<keyword evidence="1 6" id="KW-0812">Transmembrane</keyword>
<dbReference type="HAMAP" id="MF_00728">
    <property type="entry name" value="EzrA"/>
    <property type="match status" value="1"/>
</dbReference>
<keyword evidence="6" id="KW-1003">Cell membrane</keyword>
<keyword evidence="2 6" id="KW-1133">Transmembrane helix</keyword>
<evidence type="ECO:0000256" key="6">
    <source>
        <dbReference type="HAMAP-Rule" id="MF_00728"/>
    </source>
</evidence>
<dbReference type="GO" id="GO:0000917">
    <property type="term" value="P:division septum assembly"/>
    <property type="evidence" value="ECO:0007669"/>
    <property type="project" value="UniProtKB-KW"/>
</dbReference>
<evidence type="ECO:0000256" key="1">
    <source>
        <dbReference type="ARBA" id="ARBA00022692"/>
    </source>
</evidence>
<dbReference type="Proteomes" id="UP000243884">
    <property type="component" value="Unassembled WGS sequence"/>
</dbReference>
<dbReference type="RefSeq" id="WP_084098806.1">
    <property type="nucleotide sequence ID" value="NZ_FWXK01000003.1"/>
</dbReference>
<dbReference type="GO" id="GO:0005886">
    <property type="term" value="C:plasma membrane"/>
    <property type="evidence" value="ECO:0007669"/>
    <property type="project" value="UniProtKB-SubCell"/>
</dbReference>
<comment type="similarity">
    <text evidence="6">Belongs to the EzrA family.</text>
</comment>
<feature type="topological domain" description="Extracellular" evidence="6">
    <location>
        <begin position="1"/>
        <end position="5"/>
    </location>
</feature>